<keyword evidence="4" id="KW-1185">Reference proteome</keyword>
<evidence type="ECO:0000259" key="2">
    <source>
        <dbReference type="Pfam" id="PF18812"/>
    </source>
</evidence>
<name>A0A0K2YDI7_HELHE</name>
<accession>A0A0K2YDI7</accession>
<proteinExistence type="predicted"/>
<evidence type="ECO:0000256" key="1">
    <source>
        <dbReference type="SAM" id="MobiDB-lite"/>
    </source>
</evidence>
<evidence type="ECO:0000313" key="4">
    <source>
        <dbReference type="Proteomes" id="UP000046090"/>
    </source>
</evidence>
<reference evidence="4" key="1">
    <citation type="submission" date="2014-12" db="EMBL/GenBank/DDBJ databases">
        <authorList>
            <person name="Smet A."/>
        </authorList>
    </citation>
    <scope>NUCLEOTIDE SEQUENCE [LARGE SCALE GENOMIC DNA]</scope>
</reference>
<gene>
    <name evidence="3" type="ORF">HHE01_00630</name>
</gene>
<dbReference type="InterPro" id="IPR041301">
    <property type="entry name" value="PBECR3"/>
</dbReference>
<dbReference type="Proteomes" id="UP000046090">
    <property type="component" value="Unassembled WGS sequence"/>
</dbReference>
<feature type="domain" description="Phage-Barnase-EndoU-ColicinE5/D-RelE like nuclease 3" evidence="2">
    <location>
        <begin position="3"/>
        <end position="96"/>
    </location>
</feature>
<protein>
    <recommendedName>
        <fullName evidence="2">Phage-Barnase-EndoU-ColicinE5/D-RelE like nuclease 3 domain-containing protein</fullName>
    </recommendedName>
</protein>
<organism evidence="3 4">
    <name type="scientific">Helicobacter heilmannii</name>
    <dbReference type="NCBI Taxonomy" id="35817"/>
    <lineage>
        <taxon>Bacteria</taxon>
        <taxon>Pseudomonadati</taxon>
        <taxon>Campylobacterota</taxon>
        <taxon>Epsilonproteobacteria</taxon>
        <taxon>Campylobacterales</taxon>
        <taxon>Helicobacteraceae</taxon>
        <taxon>Helicobacter</taxon>
    </lineage>
</organism>
<sequence length="182" mass="20313">MLFDGDALRHIESRHGVEAPMVKDRGQPAVELEDIKNYPEIVNNADLMKVENTSMGKRLVIGKQINGYMAVVEVIGTKNNQLTLKMMYKENGKLKNAKEFKESISNHNVADSRPLHTGDSLDTAMDATNPTTQEVKSQERAPKVEDPQVKALRQTVINDLGGNAYKPLKSAILPKEELFKQL</sequence>
<dbReference type="Pfam" id="PF18812">
    <property type="entry name" value="PBECR3"/>
    <property type="match status" value="1"/>
</dbReference>
<dbReference type="EMBL" id="CDMK01000003">
    <property type="protein sequence ID" value="CRI35065.1"/>
    <property type="molecule type" value="Genomic_DNA"/>
</dbReference>
<feature type="region of interest" description="Disordered" evidence="1">
    <location>
        <begin position="109"/>
        <end position="144"/>
    </location>
</feature>
<evidence type="ECO:0000313" key="3">
    <source>
        <dbReference type="EMBL" id="CRI35065.1"/>
    </source>
</evidence>
<dbReference type="AlphaFoldDB" id="A0A0K2YDI7"/>
<feature type="compositionally biased region" description="Polar residues" evidence="1">
    <location>
        <begin position="126"/>
        <end position="135"/>
    </location>
</feature>